<dbReference type="Gene3D" id="6.10.140.200">
    <property type="match status" value="1"/>
</dbReference>
<dbReference type="InterPro" id="IPR037212">
    <property type="entry name" value="Med7/Med21-like"/>
</dbReference>
<dbReference type="Proteomes" id="UP000016922">
    <property type="component" value="Unassembled WGS sequence"/>
</dbReference>
<organism evidence="12 13">
    <name type="scientific">Glarea lozoyensis (strain ATCC 20868 / MF5171)</name>
    <dbReference type="NCBI Taxonomy" id="1116229"/>
    <lineage>
        <taxon>Eukaryota</taxon>
        <taxon>Fungi</taxon>
        <taxon>Dikarya</taxon>
        <taxon>Ascomycota</taxon>
        <taxon>Pezizomycotina</taxon>
        <taxon>Leotiomycetes</taxon>
        <taxon>Helotiales</taxon>
        <taxon>Helotiaceae</taxon>
        <taxon>Glarea</taxon>
    </lineage>
</organism>
<keyword evidence="7 10" id="KW-0804">Transcription</keyword>
<dbReference type="EMBL" id="KE145371">
    <property type="protein sequence ID" value="EPE25331.1"/>
    <property type="molecule type" value="Genomic_DNA"/>
</dbReference>
<keyword evidence="8 10" id="KW-0539">Nucleus</keyword>
<evidence type="ECO:0000313" key="12">
    <source>
        <dbReference type="EMBL" id="EPE25331.1"/>
    </source>
</evidence>
<accession>S3CZU5</accession>
<keyword evidence="6 10" id="KW-0010">Activator</keyword>
<protein>
    <recommendedName>
        <fullName evidence="4 10">Mediator of RNA polymerase II transcription subunit 7</fullName>
    </recommendedName>
</protein>
<evidence type="ECO:0000256" key="6">
    <source>
        <dbReference type="ARBA" id="ARBA00023159"/>
    </source>
</evidence>
<evidence type="ECO:0000256" key="8">
    <source>
        <dbReference type="ARBA" id="ARBA00023242"/>
    </source>
</evidence>
<comment type="subunit">
    <text evidence="3 10">Component of the Mediator complex.</text>
</comment>
<feature type="region of interest" description="Disordered" evidence="11">
    <location>
        <begin position="1"/>
        <end position="21"/>
    </location>
</feature>
<sequence>MDEPQPEPRLTATFPSPPPFWKEFTEENLTRISELRVAQSGEASKKADPAASLPARILDLPPELRYLQPPEEPADGIYRSFGDLYNLKNPLPSLEEMGIENLYTPPSTPSHSGKYSDRALVLKRIAKSLLLNFLELLGILSHNPEQYDEKIKDLRTLFINFHHIINGYRPHQARESLILMMEEQLERSRAETRGIREGKEKVEVILEGLGKVKMGEEVVEGGEEVREEGWDVWEELDREFA</sequence>
<dbReference type="GO" id="GO:0006357">
    <property type="term" value="P:regulation of transcription by RNA polymerase II"/>
    <property type="evidence" value="ECO:0007669"/>
    <property type="project" value="InterPro"/>
</dbReference>
<dbReference type="RefSeq" id="XP_008086650.1">
    <property type="nucleotide sequence ID" value="XM_008088459.1"/>
</dbReference>
<dbReference type="OrthoDB" id="10253553at2759"/>
<dbReference type="GO" id="GO:0070847">
    <property type="term" value="C:core mediator complex"/>
    <property type="evidence" value="ECO:0007669"/>
    <property type="project" value="TreeGrafter"/>
</dbReference>
<dbReference type="PANTHER" id="PTHR21428:SF11">
    <property type="entry name" value="MEDIATOR OF RNA POLYMERASE II TRANSCRIPTION SUBUNIT 7"/>
    <property type="match status" value="1"/>
</dbReference>
<dbReference type="OMA" id="MMQDHLD"/>
<dbReference type="eggNOG" id="KOG0570">
    <property type="taxonomic scope" value="Eukaryota"/>
</dbReference>
<comment type="similarity">
    <text evidence="2 10">Belongs to the Mediator complex subunit 7 family.</text>
</comment>
<dbReference type="InterPro" id="IPR044888">
    <property type="entry name" value="Mediatior_Med7_sf"/>
</dbReference>
<evidence type="ECO:0000256" key="4">
    <source>
        <dbReference type="ARBA" id="ARBA00020631"/>
    </source>
</evidence>
<keyword evidence="5 10" id="KW-0805">Transcription regulation</keyword>
<dbReference type="KEGG" id="glz:GLAREA_01243"/>
<evidence type="ECO:0000256" key="1">
    <source>
        <dbReference type="ARBA" id="ARBA00004123"/>
    </source>
</evidence>
<keyword evidence="13" id="KW-1185">Reference proteome</keyword>
<dbReference type="HOGENOM" id="CLU_065214_0_1_1"/>
<comment type="subcellular location">
    <subcellularLocation>
        <location evidence="1 10">Nucleus</location>
    </subcellularLocation>
</comment>
<evidence type="ECO:0000313" key="13">
    <source>
        <dbReference type="Proteomes" id="UP000016922"/>
    </source>
</evidence>
<gene>
    <name evidence="12" type="ORF">GLAREA_01243</name>
</gene>
<dbReference type="Pfam" id="PF05983">
    <property type="entry name" value="Med7"/>
    <property type="match status" value="1"/>
</dbReference>
<dbReference type="GO" id="GO:0003712">
    <property type="term" value="F:transcription coregulator activity"/>
    <property type="evidence" value="ECO:0007669"/>
    <property type="project" value="InterPro"/>
</dbReference>
<dbReference type="InterPro" id="IPR009244">
    <property type="entry name" value="Mediatior_Med7"/>
</dbReference>
<dbReference type="SUPFAM" id="SSF140718">
    <property type="entry name" value="Mediator hinge subcomplex-like"/>
    <property type="match status" value="1"/>
</dbReference>
<dbReference type="GeneID" id="19460301"/>
<evidence type="ECO:0000256" key="5">
    <source>
        <dbReference type="ARBA" id="ARBA00023015"/>
    </source>
</evidence>
<evidence type="ECO:0000256" key="11">
    <source>
        <dbReference type="SAM" id="MobiDB-lite"/>
    </source>
</evidence>
<evidence type="ECO:0000256" key="10">
    <source>
        <dbReference type="RuleBase" id="RU364060"/>
    </source>
</evidence>
<reference evidence="12 13" key="1">
    <citation type="journal article" date="2013" name="BMC Genomics">
        <title>Genomics-driven discovery of the pneumocandin biosynthetic gene cluster in the fungus Glarea lozoyensis.</title>
        <authorList>
            <person name="Chen L."/>
            <person name="Yue Q."/>
            <person name="Zhang X."/>
            <person name="Xiang M."/>
            <person name="Wang C."/>
            <person name="Li S."/>
            <person name="Che Y."/>
            <person name="Ortiz-Lopez F.J."/>
            <person name="Bills G.F."/>
            <person name="Liu X."/>
            <person name="An Z."/>
        </authorList>
    </citation>
    <scope>NUCLEOTIDE SEQUENCE [LARGE SCALE GENOMIC DNA]</scope>
    <source>
        <strain evidence="13">ATCC 20868 / MF5171</strain>
    </source>
</reference>
<evidence type="ECO:0000256" key="7">
    <source>
        <dbReference type="ARBA" id="ARBA00023163"/>
    </source>
</evidence>
<evidence type="ECO:0000256" key="3">
    <source>
        <dbReference type="ARBA" id="ARBA00011837"/>
    </source>
</evidence>
<dbReference type="Gene3D" id="6.10.140.1520">
    <property type="match status" value="1"/>
</dbReference>
<dbReference type="GO" id="GO:0016592">
    <property type="term" value="C:mediator complex"/>
    <property type="evidence" value="ECO:0007669"/>
    <property type="project" value="InterPro"/>
</dbReference>
<comment type="function">
    <text evidence="9">Component of the Mediator complex, a coactivator involved in the regulated transcription of nearly all RNA polymerase II-dependent genes. Mediator functions as a bridge to convey information from gene-specific regulatory proteins to the basal RNA polymerase II transcription machinery. Mediator is recruited to promoters by direct interactions with regulatory proteins and serves as a scaffold for the assembly of a functional preinitiation complex with RNA polymerase II and the general transcription factors.</text>
</comment>
<dbReference type="PANTHER" id="PTHR21428">
    <property type="entry name" value="MEDIATOR OF RNA POLYMERASE II TRANSCRIPTION SUBUNIT 7"/>
    <property type="match status" value="1"/>
</dbReference>
<name>S3CZU5_GLAL2</name>
<dbReference type="AlphaFoldDB" id="S3CZU5"/>
<evidence type="ECO:0000256" key="9">
    <source>
        <dbReference type="ARBA" id="ARBA00025687"/>
    </source>
</evidence>
<proteinExistence type="inferred from homology"/>
<dbReference type="STRING" id="1116229.S3CZU5"/>
<evidence type="ECO:0000256" key="2">
    <source>
        <dbReference type="ARBA" id="ARBA00009994"/>
    </source>
</evidence>